<proteinExistence type="inferred from homology"/>
<evidence type="ECO:0000256" key="3">
    <source>
        <dbReference type="ARBA" id="ARBA00004502"/>
    </source>
</evidence>
<dbReference type="GO" id="GO:0019915">
    <property type="term" value="P:lipid storage"/>
    <property type="evidence" value="ECO:0007669"/>
    <property type="project" value="TreeGrafter"/>
</dbReference>
<accession>A0A9D5BWE1</accession>
<keyword evidence="11" id="KW-1185">Reference proteome</keyword>
<comment type="similarity">
    <text evidence="4">Belongs to the oleosin family.</text>
</comment>
<reference evidence="10" key="1">
    <citation type="submission" date="2021-03" db="EMBL/GenBank/DDBJ databases">
        <authorList>
            <person name="Li Z."/>
            <person name="Yang C."/>
        </authorList>
    </citation>
    <scope>NUCLEOTIDE SEQUENCE</scope>
    <source>
        <strain evidence="10">Dzin_1.0</strain>
        <tissue evidence="10">Leaf</tissue>
    </source>
</reference>
<protein>
    <recommendedName>
        <fullName evidence="12">Oleosin</fullName>
    </recommendedName>
</protein>
<evidence type="ECO:0000313" key="10">
    <source>
        <dbReference type="EMBL" id="KAJ0961883.1"/>
    </source>
</evidence>
<keyword evidence="7 9" id="KW-1133">Transmembrane helix</keyword>
<dbReference type="GO" id="GO:0048608">
    <property type="term" value="P:reproductive structure development"/>
    <property type="evidence" value="ECO:0007669"/>
    <property type="project" value="UniProtKB-ARBA"/>
</dbReference>
<evidence type="ECO:0000256" key="6">
    <source>
        <dbReference type="ARBA" id="ARBA00022692"/>
    </source>
</evidence>
<feature type="transmembrane region" description="Helical" evidence="9">
    <location>
        <begin position="27"/>
        <end position="56"/>
    </location>
</feature>
<evidence type="ECO:0000256" key="9">
    <source>
        <dbReference type="SAM" id="Phobius"/>
    </source>
</evidence>
<dbReference type="GO" id="GO:0005576">
    <property type="term" value="C:extracellular region"/>
    <property type="evidence" value="ECO:0007669"/>
    <property type="project" value="TreeGrafter"/>
</dbReference>
<evidence type="ECO:0000256" key="4">
    <source>
        <dbReference type="ARBA" id="ARBA00010858"/>
    </source>
</evidence>
<gene>
    <name evidence="10" type="ORF">J5N97_029711</name>
</gene>
<evidence type="ECO:0000313" key="11">
    <source>
        <dbReference type="Proteomes" id="UP001085076"/>
    </source>
</evidence>
<name>A0A9D5BWE1_9LILI</name>
<dbReference type="AlphaFoldDB" id="A0A9D5BWE1"/>
<keyword evidence="8 9" id="KW-0472">Membrane</keyword>
<evidence type="ECO:0000256" key="1">
    <source>
        <dbReference type="ARBA" id="ARBA00002582"/>
    </source>
</evidence>
<dbReference type="GO" id="GO:0016020">
    <property type="term" value="C:membrane"/>
    <property type="evidence" value="ECO:0007669"/>
    <property type="project" value="UniProtKB-SubCell"/>
</dbReference>
<dbReference type="Pfam" id="PF01277">
    <property type="entry name" value="Oleosin"/>
    <property type="match status" value="1"/>
</dbReference>
<comment type="subcellular location">
    <subcellularLocation>
        <location evidence="3">Lipid droplet</location>
    </subcellularLocation>
    <subcellularLocation>
        <location evidence="2">Membrane</location>
        <topology evidence="2">Multi-pass membrane protein</topology>
    </subcellularLocation>
</comment>
<evidence type="ECO:0000256" key="8">
    <source>
        <dbReference type="ARBA" id="ARBA00023136"/>
    </source>
</evidence>
<dbReference type="GO" id="GO:0009791">
    <property type="term" value="P:post-embryonic development"/>
    <property type="evidence" value="ECO:0007669"/>
    <property type="project" value="UniProtKB-ARBA"/>
</dbReference>
<dbReference type="InterPro" id="IPR000136">
    <property type="entry name" value="Oleosin"/>
</dbReference>
<dbReference type="PANTHER" id="PTHR33203">
    <property type="entry name" value="OLEOSIN"/>
    <property type="match status" value="1"/>
</dbReference>
<organism evidence="10 11">
    <name type="scientific">Dioscorea zingiberensis</name>
    <dbReference type="NCBI Taxonomy" id="325984"/>
    <lineage>
        <taxon>Eukaryota</taxon>
        <taxon>Viridiplantae</taxon>
        <taxon>Streptophyta</taxon>
        <taxon>Embryophyta</taxon>
        <taxon>Tracheophyta</taxon>
        <taxon>Spermatophyta</taxon>
        <taxon>Magnoliopsida</taxon>
        <taxon>Liliopsida</taxon>
        <taxon>Dioscoreales</taxon>
        <taxon>Dioscoreaceae</taxon>
        <taxon>Dioscorea</taxon>
    </lineage>
</organism>
<comment type="caution">
    <text evidence="10">The sequence shown here is derived from an EMBL/GenBank/DDBJ whole genome shotgun (WGS) entry which is preliminary data.</text>
</comment>
<comment type="function">
    <text evidence="1">May have a structural role to stabilize the lipid body during desiccation of the seed by preventing coalescence of the oil. Probably interacts with both lipid and phospholipid moieties of lipid bodies. May also provide recognition signals for specific lipase anchorage in lipolysis during seedling growth.</text>
</comment>
<evidence type="ECO:0008006" key="12">
    <source>
        <dbReference type="Google" id="ProtNLM"/>
    </source>
</evidence>
<keyword evidence="5" id="KW-0551">Lipid droplet</keyword>
<dbReference type="PANTHER" id="PTHR33203:SF25">
    <property type="entry name" value="OLEOSIN 18.5 KDA"/>
    <property type="match status" value="1"/>
</dbReference>
<evidence type="ECO:0000256" key="5">
    <source>
        <dbReference type="ARBA" id="ARBA00022677"/>
    </source>
</evidence>
<sequence>MLSGLTLVGTVILLTVATPLLVIFSPVLVPAVISVCLIFSGFLASGGFGVAGLSVLSWMYRYMTGQQPPGAGKLDQARQKLAEKAREVKESAQYRLDQAAHSAS</sequence>
<dbReference type="EMBL" id="JAGGNH010000010">
    <property type="protein sequence ID" value="KAJ0961883.1"/>
    <property type="molecule type" value="Genomic_DNA"/>
</dbReference>
<evidence type="ECO:0000256" key="7">
    <source>
        <dbReference type="ARBA" id="ARBA00022989"/>
    </source>
</evidence>
<keyword evidence="6 9" id="KW-0812">Transmembrane</keyword>
<evidence type="ECO:0000256" key="2">
    <source>
        <dbReference type="ARBA" id="ARBA00004141"/>
    </source>
</evidence>
<dbReference type="GO" id="GO:0012511">
    <property type="term" value="C:monolayer-surrounded lipid storage body"/>
    <property type="evidence" value="ECO:0007669"/>
    <property type="project" value="InterPro"/>
</dbReference>
<dbReference type="OrthoDB" id="690239at2759"/>
<dbReference type="Proteomes" id="UP001085076">
    <property type="component" value="Miscellaneous, Linkage group lg10"/>
</dbReference>
<reference evidence="10" key="2">
    <citation type="journal article" date="2022" name="Hortic Res">
        <title>The genome of Dioscorea zingiberensis sheds light on the biosynthesis, origin and evolution of the medicinally important diosgenin saponins.</title>
        <authorList>
            <person name="Li Y."/>
            <person name="Tan C."/>
            <person name="Li Z."/>
            <person name="Guo J."/>
            <person name="Li S."/>
            <person name="Chen X."/>
            <person name="Wang C."/>
            <person name="Dai X."/>
            <person name="Yang H."/>
            <person name="Song W."/>
            <person name="Hou L."/>
            <person name="Xu J."/>
            <person name="Tong Z."/>
            <person name="Xu A."/>
            <person name="Yuan X."/>
            <person name="Wang W."/>
            <person name="Yang Q."/>
            <person name="Chen L."/>
            <person name="Sun Z."/>
            <person name="Wang K."/>
            <person name="Pan B."/>
            <person name="Chen J."/>
            <person name="Bao Y."/>
            <person name="Liu F."/>
            <person name="Qi X."/>
            <person name="Gang D.R."/>
            <person name="Wen J."/>
            <person name="Li J."/>
        </authorList>
    </citation>
    <scope>NUCLEOTIDE SEQUENCE</scope>
    <source>
        <strain evidence="10">Dzin_1.0</strain>
    </source>
</reference>